<protein>
    <submittedName>
        <fullName evidence="1">Uncharacterized protein</fullName>
    </submittedName>
</protein>
<gene>
    <name evidence="1" type="ORF">UFOVP365_2</name>
</gene>
<evidence type="ECO:0000313" key="1">
    <source>
        <dbReference type="EMBL" id="CAB5222417.1"/>
    </source>
</evidence>
<sequence>MASIGVGVAQALASRAGGPARGLTRLQAQNLIRAAAFFIEEHKRRLSKPVGAIRVNRLRRDGSTKTVQVVQRSMPGEYPRKDTGNLQNNIAMMKKSIEDVMREGKIRVGLRKRAFYGAYLEVVYARLGLSQTLRDLMPQLAALSGLPLRYNVIRLGDV</sequence>
<reference evidence="1" key="1">
    <citation type="submission" date="2020-05" db="EMBL/GenBank/DDBJ databases">
        <authorList>
            <person name="Chiriac C."/>
            <person name="Salcher M."/>
            <person name="Ghai R."/>
            <person name="Kavagutti S V."/>
        </authorList>
    </citation>
    <scope>NUCLEOTIDE SEQUENCE</scope>
</reference>
<dbReference type="EMBL" id="LR798309">
    <property type="protein sequence ID" value="CAB5222417.1"/>
    <property type="molecule type" value="Genomic_DNA"/>
</dbReference>
<name>A0A6J7WXA3_9CAUD</name>
<organism evidence="1">
    <name type="scientific">uncultured Caudovirales phage</name>
    <dbReference type="NCBI Taxonomy" id="2100421"/>
    <lineage>
        <taxon>Viruses</taxon>
        <taxon>Duplodnaviria</taxon>
        <taxon>Heunggongvirae</taxon>
        <taxon>Uroviricota</taxon>
        <taxon>Caudoviricetes</taxon>
        <taxon>Peduoviridae</taxon>
        <taxon>Maltschvirus</taxon>
        <taxon>Maltschvirus maltsch</taxon>
    </lineage>
</organism>
<accession>A0A6J7WXA3</accession>
<proteinExistence type="predicted"/>